<keyword evidence="3 10" id="KW-0560">Oxidoreductase</keyword>
<evidence type="ECO:0000256" key="3">
    <source>
        <dbReference type="ARBA" id="ARBA00023002"/>
    </source>
</evidence>
<dbReference type="CDD" id="cd13903">
    <property type="entry name" value="CuRO_3_Tv-LCC_like"/>
    <property type="match status" value="1"/>
</dbReference>
<evidence type="ECO:0000259" key="8">
    <source>
        <dbReference type="Pfam" id="PF07731"/>
    </source>
</evidence>
<evidence type="ECO:0000259" key="7">
    <source>
        <dbReference type="Pfam" id="PF00394"/>
    </source>
</evidence>
<keyword evidence="5" id="KW-1015">Disulfide bond</keyword>
<feature type="domain" description="Plastocyanin-like" evidence="9">
    <location>
        <begin position="36"/>
        <end position="151"/>
    </location>
</feature>
<feature type="domain" description="Plastocyanin-like" evidence="7">
    <location>
        <begin position="163"/>
        <end position="305"/>
    </location>
</feature>
<dbReference type="InterPro" id="IPR011706">
    <property type="entry name" value="Cu-oxidase_C"/>
</dbReference>
<evidence type="ECO:0000313" key="10">
    <source>
        <dbReference type="EMBL" id="QPA20086.1"/>
    </source>
</evidence>
<dbReference type="GO" id="GO:0052716">
    <property type="term" value="F:hydroquinone:oxygen oxidoreductase activity"/>
    <property type="evidence" value="ECO:0007669"/>
    <property type="project" value="UniProtKB-EC"/>
</dbReference>
<dbReference type="SMR" id="A0A873P8Q7"/>
<dbReference type="InterPro" id="IPR008972">
    <property type="entry name" value="Cupredoxin"/>
</dbReference>
<evidence type="ECO:0000256" key="1">
    <source>
        <dbReference type="ARBA" id="ARBA00010609"/>
    </source>
</evidence>
<dbReference type="InterPro" id="IPR033138">
    <property type="entry name" value="Cu_oxidase_CS"/>
</dbReference>
<dbReference type="PROSITE" id="PS00079">
    <property type="entry name" value="MULTICOPPER_OXIDASE1"/>
    <property type="match status" value="1"/>
</dbReference>
<comment type="similarity">
    <text evidence="1">Belongs to the multicopper oxidase family.</text>
</comment>
<dbReference type="AlphaFoldDB" id="A0A873P8Q7"/>
<organism evidence="10">
    <name type="scientific">Amylostereum areolatum</name>
    <dbReference type="NCBI Taxonomy" id="103385"/>
    <lineage>
        <taxon>Eukaryota</taxon>
        <taxon>Fungi</taxon>
        <taxon>Dikarya</taxon>
        <taxon>Basidiomycota</taxon>
        <taxon>Agaricomycotina</taxon>
        <taxon>Agaricomycetes</taxon>
        <taxon>Russulales</taxon>
        <taxon>Stereaceae</taxon>
        <taxon>Amylostereum</taxon>
    </lineage>
</organism>
<feature type="domain" description="Plastocyanin-like" evidence="8">
    <location>
        <begin position="369"/>
        <end position="491"/>
    </location>
</feature>
<keyword evidence="4" id="KW-0186">Copper</keyword>
<dbReference type="PANTHER" id="PTHR11709:SF511">
    <property type="entry name" value="LACCASE"/>
    <property type="match status" value="1"/>
</dbReference>
<dbReference type="FunFam" id="2.60.40.420:FF:000045">
    <property type="entry name" value="Laccase 2"/>
    <property type="match status" value="1"/>
</dbReference>
<dbReference type="EMBL" id="MT648839">
    <property type="protein sequence ID" value="QPA20086.1"/>
    <property type="molecule type" value="mRNA"/>
</dbReference>
<reference evidence="10" key="1">
    <citation type="submission" date="2020-06" db="EMBL/GenBank/DDBJ databases">
        <title>Systematic Analysis and Functional Characterization of the Amylostereum areolatum Laccases in Lignin Degradation through Molecular Docking.</title>
        <authorList>
            <person name="Fu N."/>
            <person name="Ren L."/>
        </authorList>
    </citation>
    <scope>NUCLEOTIDE SEQUENCE</scope>
    <source>
        <strain evidence="10">HG-01</strain>
    </source>
</reference>
<evidence type="ECO:0000259" key="9">
    <source>
        <dbReference type="Pfam" id="PF07732"/>
    </source>
</evidence>
<keyword evidence="6" id="KW-0325">Glycoprotein</keyword>
<evidence type="ECO:0000256" key="5">
    <source>
        <dbReference type="ARBA" id="ARBA00023157"/>
    </source>
</evidence>
<dbReference type="SUPFAM" id="SSF49503">
    <property type="entry name" value="Cupredoxins"/>
    <property type="match status" value="3"/>
</dbReference>
<dbReference type="Gene3D" id="2.60.40.420">
    <property type="entry name" value="Cupredoxins - blue copper proteins"/>
    <property type="match status" value="3"/>
</dbReference>
<dbReference type="Pfam" id="PF07732">
    <property type="entry name" value="Cu-oxidase_3"/>
    <property type="match status" value="1"/>
</dbReference>
<accession>A0A873P8Q7</accession>
<keyword evidence="2" id="KW-0479">Metal-binding</keyword>
<evidence type="ECO:0000256" key="6">
    <source>
        <dbReference type="ARBA" id="ARBA00023180"/>
    </source>
</evidence>
<dbReference type="Pfam" id="PF00394">
    <property type="entry name" value="Cu-oxidase"/>
    <property type="match status" value="1"/>
</dbReference>
<dbReference type="PANTHER" id="PTHR11709">
    <property type="entry name" value="MULTI-COPPER OXIDASE"/>
    <property type="match status" value="1"/>
</dbReference>
<dbReference type="GO" id="GO:0005507">
    <property type="term" value="F:copper ion binding"/>
    <property type="evidence" value="ECO:0007669"/>
    <property type="project" value="InterPro"/>
</dbReference>
<dbReference type="InterPro" id="IPR045087">
    <property type="entry name" value="Cu-oxidase_fam"/>
</dbReference>
<evidence type="ECO:0000256" key="4">
    <source>
        <dbReference type="ARBA" id="ARBA00023008"/>
    </source>
</evidence>
<name>A0A873P8Q7_9AGAM</name>
<protein>
    <submittedName>
        <fullName evidence="10">Laccase 3</fullName>
        <ecNumber evidence="10">1.10.3.2</ecNumber>
    </submittedName>
</protein>
<sequence>MRAPSATKAYVAATMVGGVMAAIGPVADLPIVNLDIAPDGFLRPTVLAGGTFPGPMIRGNKGDNFKINVIDELGQKGMDVTTSIHWHGIDQKQSVSMDGTAMMSQCPIVPGGSFEYNFNVSDQAGTFWYHSHLGAQYCDGLRGAMIVYDPNDPHADLYDVDDESTVITLADWYHYMSSEAPRIPAFNTTLINGLGRDPGTTANTSLAVINVVHGQRYRFRVIAMSCDPNFLFSVDRHQLTVIEADGSNVQPVVVDEMQILAGQRYSVVLNADQPVDNYWVRALPNVKNASYEGGRNAGVLRYAGADLFADPQTQKSGGQLPLLETNLHPLEKVVLPGKPYPGGADVNIALDTTFDYKTLKFLVNNVSFTSPDVPVLLQALSGAKRAQDLLPSGSIYGVKRNQSVEITMPGGVVGGPHPMHLHGQSFYVVRSAGNSTYNWVDPVYRDTVDIGDGNDLVTIRFMADNPGPWFIHCHIDWHLATGFAAVLAIEDPDIANEIPTPESWEQLCPSYTKYTQKM</sequence>
<dbReference type="Pfam" id="PF07731">
    <property type="entry name" value="Cu-oxidase_2"/>
    <property type="match status" value="1"/>
</dbReference>
<dbReference type="InterPro" id="IPR011707">
    <property type="entry name" value="Cu-oxidase-like_N"/>
</dbReference>
<dbReference type="EC" id="1.10.3.2" evidence="10"/>
<proteinExistence type="evidence at transcript level"/>
<dbReference type="InterPro" id="IPR001117">
    <property type="entry name" value="Cu-oxidase_2nd"/>
</dbReference>
<evidence type="ECO:0000256" key="2">
    <source>
        <dbReference type="ARBA" id="ARBA00022723"/>
    </source>
</evidence>